<evidence type="ECO:0000256" key="1">
    <source>
        <dbReference type="SAM" id="SignalP"/>
    </source>
</evidence>
<sequence>MKITGVKAVAAVGAAVVLAGLPMAAQAGESGRGTLLSATSVGGVEATAMPGYLARFNLSSPLATRGVDGFRIEYKTVDAQGKPTTATGLVAVPRGAGRELNAVTWLHGTQVYRGEQASVRAESGDRATSYLFASAGNLAVAPDYLGLGQGAGYHPYMQNGPLITASADAVRAARTLVRRQGIAVDRRLLVTGFSQGGSGAMAFGQAL</sequence>
<keyword evidence="2" id="KW-0645">Protease</keyword>
<keyword evidence="2" id="KW-0031">Aminopeptidase</keyword>
<dbReference type="Proteomes" id="UP000533598">
    <property type="component" value="Unassembled WGS sequence"/>
</dbReference>
<dbReference type="AlphaFoldDB" id="A0A7W7C6H1"/>
<organism evidence="2 3">
    <name type="scientific">Crossiella cryophila</name>
    <dbReference type="NCBI Taxonomy" id="43355"/>
    <lineage>
        <taxon>Bacteria</taxon>
        <taxon>Bacillati</taxon>
        <taxon>Actinomycetota</taxon>
        <taxon>Actinomycetes</taxon>
        <taxon>Pseudonocardiales</taxon>
        <taxon>Pseudonocardiaceae</taxon>
        <taxon>Crossiella</taxon>
    </lineage>
</organism>
<dbReference type="PANTHER" id="PTHR34853">
    <property type="match status" value="1"/>
</dbReference>
<reference evidence="2 3" key="1">
    <citation type="submission" date="2020-08" db="EMBL/GenBank/DDBJ databases">
        <title>Sequencing the genomes of 1000 actinobacteria strains.</title>
        <authorList>
            <person name="Klenk H.-P."/>
        </authorList>
    </citation>
    <scope>NUCLEOTIDE SEQUENCE [LARGE SCALE GENOMIC DNA]</scope>
    <source>
        <strain evidence="2 3">DSM 44230</strain>
    </source>
</reference>
<proteinExistence type="predicted"/>
<feature type="signal peptide" evidence="1">
    <location>
        <begin position="1"/>
        <end position="27"/>
    </location>
</feature>
<keyword evidence="2" id="KW-0378">Hydrolase</keyword>
<name>A0A7W7C6H1_9PSEU</name>
<dbReference type="EMBL" id="JACHMH010000001">
    <property type="protein sequence ID" value="MBB4675362.1"/>
    <property type="molecule type" value="Genomic_DNA"/>
</dbReference>
<gene>
    <name evidence="2" type="ORF">HNR67_001480</name>
</gene>
<feature type="chain" id="PRO_5031229913" evidence="1">
    <location>
        <begin position="28"/>
        <end position="207"/>
    </location>
</feature>
<dbReference type="GO" id="GO:0004806">
    <property type="term" value="F:triacylglycerol lipase activity"/>
    <property type="evidence" value="ECO:0007669"/>
    <property type="project" value="InterPro"/>
</dbReference>
<dbReference type="GO" id="GO:0004177">
    <property type="term" value="F:aminopeptidase activity"/>
    <property type="evidence" value="ECO:0007669"/>
    <property type="project" value="UniProtKB-KW"/>
</dbReference>
<keyword evidence="3" id="KW-1185">Reference proteome</keyword>
<dbReference type="RefSeq" id="WP_185001343.1">
    <property type="nucleotide sequence ID" value="NZ_BAAAUI010000006.1"/>
</dbReference>
<dbReference type="PANTHER" id="PTHR34853:SF1">
    <property type="entry name" value="LIPASE 5"/>
    <property type="match status" value="1"/>
</dbReference>
<accession>A0A7W7C6H1</accession>
<comment type="caution">
    <text evidence="2">The sequence shown here is derived from an EMBL/GenBank/DDBJ whole genome shotgun (WGS) entry which is preliminary data.</text>
</comment>
<dbReference type="GO" id="GO:0016042">
    <property type="term" value="P:lipid catabolic process"/>
    <property type="evidence" value="ECO:0007669"/>
    <property type="project" value="InterPro"/>
</dbReference>
<evidence type="ECO:0000313" key="3">
    <source>
        <dbReference type="Proteomes" id="UP000533598"/>
    </source>
</evidence>
<evidence type="ECO:0000313" key="2">
    <source>
        <dbReference type="EMBL" id="MBB4675362.1"/>
    </source>
</evidence>
<dbReference type="InterPro" id="IPR005152">
    <property type="entry name" value="Lipase_secreted"/>
</dbReference>
<dbReference type="SUPFAM" id="SSF53474">
    <property type="entry name" value="alpha/beta-Hydrolases"/>
    <property type="match status" value="1"/>
</dbReference>
<protein>
    <submittedName>
        <fullName evidence="2">Dipeptidyl aminopeptidase/acylaminoacyl peptidase</fullName>
    </submittedName>
</protein>
<dbReference type="InterPro" id="IPR029058">
    <property type="entry name" value="AB_hydrolase_fold"/>
</dbReference>
<dbReference type="Gene3D" id="3.40.50.1820">
    <property type="entry name" value="alpha/beta hydrolase"/>
    <property type="match status" value="1"/>
</dbReference>
<keyword evidence="1" id="KW-0732">Signal</keyword>